<evidence type="ECO:0000313" key="3">
    <source>
        <dbReference type="Proteomes" id="UP000193870"/>
    </source>
</evidence>
<dbReference type="InterPro" id="IPR038186">
    <property type="entry name" value="CHAD_dom_sf"/>
</dbReference>
<dbReference type="PANTHER" id="PTHR39339:SF1">
    <property type="entry name" value="CHAD DOMAIN-CONTAINING PROTEIN"/>
    <property type="match status" value="1"/>
</dbReference>
<protein>
    <submittedName>
        <fullName evidence="2">CHAD domain protein</fullName>
    </submittedName>
</protein>
<accession>A0A1Y5T3I5</accession>
<evidence type="ECO:0000259" key="1">
    <source>
        <dbReference type="PROSITE" id="PS51708"/>
    </source>
</evidence>
<feature type="domain" description="CHAD" evidence="1">
    <location>
        <begin position="9"/>
        <end position="283"/>
    </location>
</feature>
<dbReference type="Proteomes" id="UP000193870">
    <property type="component" value="Unassembled WGS sequence"/>
</dbReference>
<sequence>MAYSFKIDDDSLTTAVRRVALDQIDTALEEAADDGISEAERIHQLRKRCKKLRGLIRLVRPGFDGYAHENTAFQDTAHRLADVRDARALVETCDALKAQFDDQLYANAFSTIRGHFEKRAKKVESAPDLGKRLEEAADTLRAARERACLWTIDPDSAESIAGGVKKTYGRGCAAMKAARKTPTGENLHEWRKRAKYHWYHLRLLKNTSAVAKAEVDPASDLADLLGDHHDIHVMGEALDAAGEIADADTMAAFRGLMRARQEMLEAEAFRSGRSVFAEPPKVAARRLATYWSIWREDAA</sequence>
<dbReference type="EMBL" id="FWFV01000007">
    <property type="protein sequence ID" value="SLN53402.1"/>
    <property type="molecule type" value="Genomic_DNA"/>
</dbReference>
<dbReference type="InterPro" id="IPR007899">
    <property type="entry name" value="CHAD_dom"/>
</dbReference>
<keyword evidence="3" id="KW-1185">Reference proteome</keyword>
<dbReference type="PANTHER" id="PTHR39339">
    <property type="entry name" value="SLR1444 PROTEIN"/>
    <property type="match status" value="1"/>
</dbReference>
<dbReference type="AlphaFoldDB" id="A0A1Y5T3I5"/>
<evidence type="ECO:0000313" key="2">
    <source>
        <dbReference type="EMBL" id="SLN53402.1"/>
    </source>
</evidence>
<name>A0A1Y5T3I5_9RHOB</name>
<reference evidence="2 3" key="1">
    <citation type="submission" date="2017-03" db="EMBL/GenBank/DDBJ databases">
        <authorList>
            <person name="Afonso C.L."/>
            <person name="Miller P.J."/>
            <person name="Scott M.A."/>
            <person name="Spackman E."/>
            <person name="Goraichik I."/>
            <person name="Dimitrov K.M."/>
            <person name="Suarez D.L."/>
            <person name="Swayne D.E."/>
        </authorList>
    </citation>
    <scope>NUCLEOTIDE SEQUENCE [LARGE SCALE GENOMIC DNA]</scope>
    <source>
        <strain evidence="2 3">CECT 7066</strain>
    </source>
</reference>
<gene>
    <name evidence="2" type="ORF">PAM7066_02506</name>
</gene>
<proteinExistence type="predicted"/>
<dbReference type="Pfam" id="PF05235">
    <property type="entry name" value="CHAD"/>
    <property type="match status" value="1"/>
</dbReference>
<organism evidence="2 3">
    <name type="scientific">Palleronia marisminoris</name>
    <dbReference type="NCBI Taxonomy" id="315423"/>
    <lineage>
        <taxon>Bacteria</taxon>
        <taxon>Pseudomonadati</taxon>
        <taxon>Pseudomonadota</taxon>
        <taxon>Alphaproteobacteria</taxon>
        <taxon>Rhodobacterales</taxon>
        <taxon>Roseobacteraceae</taxon>
        <taxon>Palleronia</taxon>
    </lineage>
</organism>
<dbReference type="PROSITE" id="PS51708">
    <property type="entry name" value="CHAD"/>
    <property type="match status" value="1"/>
</dbReference>
<dbReference type="SMART" id="SM00880">
    <property type="entry name" value="CHAD"/>
    <property type="match status" value="1"/>
</dbReference>
<dbReference type="Gene3D" id="1.40.20.10">
    <property type="entry name" value="CHAD domain"/>
    <property type="match status" value="1"/>
</dbReference>
<dbReference type="RefSeq" id="WP_175484641.1">
    <property type="nucleotide sequence ID" value="NZ_FOPF01000007.1"/>
</dbReference>
<dbReference type="STRING" id="315423.SAMN04488020_10734"/>